<dbReference type="EC" id="1.12.99.-" evidence="6"/>
<name>A0A7G9Z1G1_9EURY</name>
<evidence type="ECO:0000256" key="4">
    <source>
        <dbReference type="ARBA" id="ARBA00023014"/>
    </source>
</evidence>
<evidence type="ECO:0000313" key="6">
    <source>
        <dbReference type="EMBL" id="QNO54095.1"/>
    </source>
</evidence>
<dbReference type="InterPro" id="IPR003813">
    <property type="entry name" value="MvhD/FlpD"/>
</dbReference>
<evidence type="ECO:0000256" key="2">
    <source>
        <dbReference type="ARBA" id="ARBA00023002"/>
    </source>
</evidence>
<dbReference type="AlphaFoldDB" id="A0A7G9Z1G1"/>
<protein>
    <submittedName>
        <fullName evidence="6">F420-non-reducing hydrogenase vhc iron-sulfur subunit D</fullName>
        <ecNumber evidence="6">1.12.99.-</ecNumber>
    </submittedName>
</protein>
<sequence>MGEEAKEEFEPKIIGFTCNWCTYAGADLAGTSRKKYPPNVRLIRLMCSGRLDPMFVLKVLLNGADAVFIGGCHPGECHYIKGNFYARRRIAAIRTILKQFGLDNRVRSEWCSASEGDKFARIMKEMAEDIKKLGPNPMRGKIL</sequence>
<dbReference type="GO" id="GO:0046872">
    <property type="term" value="F:metal ion binding"/>
    <property type="evidence" value="ECO:0007669"/>
    <property type="project" value="UniProtKB-KW"/>
</dbReference>
<dbReference type="Pfam" id="PF02662">
    <property type="entry name" value="FlpD"/>
    <property type="match status" value="1"/>
</dbReference>
<accession>A0A7G9Z1G1</accession>
<gene>
    <name evidence="6" type="primary">vhcD</name>
    <name evidence="6" type="ORF">GHMFPJCE_00022</name>
</gene>
<keyword evidence="4" id="KW-0411">Iron-sulfur</keyword>
<dbReference type="GO" id="GO:0016491">
    <property type="term" value="F:oxidoreductase activity"/>
    <property type="evidence" value="ECO:0007669"/>
    <property type="project" value="UniProtKB-KW"/>
</dbReference>
<keyword evidence="2 6" id="KW-0560">Oxidoreductase</keyword>
<evidence type="ECO:0000256" key="3">
    <source>
        <dbReference type="ARBA" id="ARBA00023004"/>
    </source>
</evidence>
<organism evidence="6">
    <name type="scientific">Candidatus Methanophagaceae archaeon ANME-1 ERB6</name>
    <dbReference type="NCBI Taxonomy" id="2759912"/>
    <lineage>
        <taxon>Archaea</taxon>
        <taxon>Methanobacteriati</taxon>
        <taxon>Methanobacteriota</taxon>
        <taxon>Stenosarchaea group</taxon>
        <taxon>Methanomicrobia</taxon>
        <taxon>Candidatus Methanophagales</taxon>
        <taxon>Candidatus Methanophagaceae</taxon>
    </lineage>
</organism>
<dbReference type="GO" id="GO:0051536">
    <property type="term" value="F:iron-sulfur cluster binding"/>
    <property type="evidence" value="ECO:0007669"/>
    <property type="project" value="UniProtKB-KW"/>
</dbReference>
<evidence type="ECO:0000256" key="1">
    <source>
        <dbReference type="ARBA" id="ARBA00022723"/>
    </source>
</evidence>
<reference evidence="6" key="1">
    <citation type="submission" date="2020-06" db="EMBL/GenBank/DDBJ databases">
        <title>Unique genomic features of the anaerobic methanotrophic archaea.</title>
        <authorList>
            <person name="Chadwick G.L."/>
            <person name="Skennerton C.T."/>
            <person name="Laso-Perez R."/>
            <person name="Leu A.O."/>
            <person name="Speth D.R."/>
            <person name="Yu H."/>
            <person name="Morgan-Lang C."/>
            <person name="Hatzenpichler R."/>
            <person name="Goudeau D."/>
            <person name="Malmstrom R."/>
            <person name="Brazelton W.J."/>
            <person name="Woyke T."/>
            <person name="Hallam S.J."/>
            <person name="Tyson G.W."/>
            <person name="Wegener G."/>
            <person name="Boetius A."/>
            <person name="Orphan V."/>
        </authorList>
    </citation>
    <scope>NUCLEOTIDE SEQUENCE</scope>
</reference>
<feature type="domain" description="F420-non-reducing hydrogenase iron-sulfur subunit D" evidence="5">
    <location>
        <begin position="13"/>
        <end position="134"/>
    </location>
</feature>
<keyword evidence="1" id="KW-0479">Metal-binding</keyword>
<evidence type="ECO:0000259" key="5">
    <source>
        <dbReference type="Pfam" id="PF02662"/>
    </source>
</evidence>
<keyword evidence="3" id="KW-0408">Iron</keyword>
<dbReference type="EMBL" id="MT631561">
    <property type="protein sequence ID" value="QNO54095.1"/>
    <property type="molecule type" value="Genomic_DNA"/>
</dbReference>
<proteinExistence type="predicted"/>